<dbReference type="InterPro" id="IPR009576">
    <property type="entry name" value="Biofilm_formation_YgiB"/>
</dbReference>
<sequence>MAGKSTLYRKKTKRSLAAGFTALGSATMLAGCGSSAPTDEQPAAAAPQSQESDKVYAYRSVGECTAAKIYSEQKCEEAYDAAREENEKTAKVYDQKQACEAEYGEGNCEKRRSGFSGVLMGYIIARSMDGNRYSYGGLYNNKKSGLLSTASPAVMQNGTKTAYSISSGGFAGQNTVDKMQDQRRRSGSSLAATGGFGGRSVASAAKASVGSKGG</sequence>
<proteinExistence type="predicted"/>
<feature type="region of interest" description="Disordered" evidence="1">
    <location>
        <begin position="33"/>
        <end position="52"/>
    </location>
</feature>
<dbReference type="Proteomes" id="UP001595887">
    <property type="component" value="Unassembled WGS sequence"/>
</dbReference>
<dbReference type="RefSeq" id="WP_381420730.1">
    <property type="nucleotide sequence ID" value="NZ_JBHSDH010000010.1"/>
</dbReference>
<feature type="compositionally biased region" description="Low complexity" evidence="1">
    <location>
        <begin position="199"/>
        <end position="214"/>
    </location>
</feature>
<feature type="region of interest" description="Disordered" evidence="1">
    <location>
        <begin position="174"/>
        <end position="214"/>
    </location>
</feature>
<evidence type="ECO:0000256" key="2">
    <source>
        <dbReference type="SAM" id="SignalP"/>
    </source>
</evidence>
<dbReference type="EMBL" id="JBHSDH010000010">
    <property type="protein sequence ID" value="MFC4291136.1"/>
    <property type="molecule type" value="Genomic_DNA"/>
</dbReference>
<organism evidence="3 4">
    <name type="scientific">Sphingorhabdus arenilitoris</name>
    <dbReference type="NCBI Taxonomy" id="1490041"/>
    <lineage>
        <taxon>Bacteria</taxon>
        <taxon>Pseudomonadati</taxon>
        <taxon>Pseudomonadota</taxon>
        <taxon>Alphaproteobacteria</taxon>
        <taxon>Sphingomonadales</taxon>
        <taxon>Sphingomonadaceae</taxon>
        <taxon>Sphingorhabdus</taxon>
    </lineage>
</organism>
<dbReference type="PROSITE" id="PS51257">
    <property type="entry name" value="PROKAR_LIPOPROTEIN"/>
    <property type="match status" value="1"/>
</dbReference>
<protein>
    <submittedName>
        <fullName evidence="3">DUF1190 domain-containing protein</fullName>
    </submittedName>
</protein>
<feature type="compositionally biased region" description="Low complexity" evidence="1">
    <location>
        <begin position="39"/>
        <end position="50"/>
    </location>
</feature>
<feature type="signal peptide" evidence="2">
    <location>
        <begin position="1"/>
        <end position="30"/>
    </location>
</feature>
<keyword evidence="2" id="KW-0732">Signal</keyword>
<evidence type="ECO:0000256" key="1">
    <source>
        <dbReference type="SAM" id="MobiDB-lite"/>
    </source>
</evidence>
<dbReference type="Pfam" id="PF06693">
    <property type="entry name" value="DUF1190"/>
    <property type="match status" value="1"/>
</dbReference>
<evidence type="ECO:0000313" key="4">
    <source>
        <dbReference type="Proteomes" id="UP001595887"/>
    </source>
</evidence>
<evidence type="ECO:0000313" key="3">
    <source>
        <dbReference type="EMBL" id="MFC4291136.1"/>
    </source>
</evidence>
<comment type="caution">
    <text evidence="3">The sequence shown here is derived from an EMBL/GenBank/DDBJ whole genome shotgun (WGS) entry which is preliminary data.</text>
</comment>
<gene>
    <name evidence="3" type="ORF">ACFOWX_01775</name>
</gene>
<reference evidence="4" key="1">
    <citation type="journal article" date="2019" name="Int. J. Syst. Evol. Microbiol.">
        <title>The Global Catalogue of Microorganisms (GCM) 10K type strain sequencing project: providing services to taxonomists for standard genome sequencing and annotation.</title>
        <authorList>
            <consortium name="The Broad Institute Genomics Platform"/>
            <consortium name="The Broad Institute Genome Sequencing Center for Infectious Disease"/>
            <person name="Wu L."/>
            <person name="Ma J."/>
        </authorList>
    </citation>
    <scope>NUCLEOTIDE SEQUENCE [LARGE SCALE GENOMIC DNA]</scope>
    <source>
        <strain evidence="4">CECT 8531</strain>
    </source>
</reference>
<accession>A0ABV8RFY5</accession>
<feature type="chain" id="PRO_5047460504" evidence="2">
    <location>
        <begin position="31"/>
        <end position="214"/>
    </location>
</feature>
<keyword evidence="4" id="KW-1185">Reference proteome</keyword>
<name>A0ABV8RFY5_9SPHN</name>